<organism evidence="1 2">
    <name type="scientific">Saccoglossus kowalevskii</name>
    <name type="common">Acorn worm</name>
    <dbReference type="NCBI Taxonomy" id="10224"/>
    <lineage>
        <taxon>Eukaryota</taxon>
        <taxon>Metazoa</taxon>
        <taxon>Hemichordata</taxon>
        <taxon>Enteropneusta</taxon>
        <taxon>Harrimaniidae</taxon>
        <taxon>Saccoglossus</taxon>
    </lineage>
</organism>
<gene>
    <name evidence="2" type="primary">LOC100376658</name>
</gene>
<evidence type="ECO:0000313" key="2">
    <source>
        <dbReference type="RefSeq" id="XP_006813192.1"/>
    </source>
</evidence>
<accession>A0ABM0LZK1</accession>
<dbReference type="RefSeq" id="XP_006813192.1">
    <property type="nucleotide sequence ID" value="XM_006813129.1"/>
</dbReference>
<keyword evidence="1" id="KW-1185">Reference proteome</keyword>
<dbReference type="Proteomes" id="UP000694865">
    <property type="component" value="Unplaced"/>
</dbReference>
<reference evidence="2" key="1">
    <citation type="submission" date="2025-08" db="UniProtKB">
        <authorList>
            <consortium name="RefSeq"/>
        </authorList>
    </citation>
    <scope>IDENTIFICATION</scope>
    <source>
        <tissue evidence="2">Testes</tissue>
    </source>
</reference>
<dbReference type="SUPFAM" id="SSF52047">
    <property type="entry name" value="RNI-like"/>
    <property type="match status" value="1"/>
</dbReference>
<name>A0ABM0LZK1_SACKO</name>
<evidence type="ECO:0000313" key="1">
    <source>
        <dbReference type="Proteomes" id="UP000694865"/>
    </source>
</evidence>
<sequence>MNGCIVKGILRKSNYCGGVVPSGRLATSLTTVFASKSHVPVSNHIQRRNLFGILNAIFNRVDYGRISDVGPDRAAAEWLLRCGAHVKFKDFQKWNEDYNMLPTGPIKKHKIEAVDATDSSIMHIGFPHFEGLEHLRSLKLHHCTYLTDECLASLHYLKDTLEDLQVTSCGDVSDQGLLSLQQLHKLQTLFLCDLPAVKDIESTMNSLRMAIPQCEISYLSLEGLKDLKKLKDVKDILSNLTNK</sequence>
<dbReference type="GeneID" id="100376658"/>
<proteinExistence type="predicted"/>
<dbReference type="Gene3D" id="3.80.10.10">
    <property type="entry name" value="Ribonuclease Inhibitor"/>
    <property type="match status" value="1"/>
</dbReference>
<dbReference type="InterPro" id="IPR032675">
    <property type="entry name" value="LRR_dom_sf"/>
</dbReference>
<protein>
    <submittedName>
        <fullName evidence="2">ATP synthase subunit s, mitochondrial-like</fullName>
    </submittedName>
</protein>